<evidence type="ECO:0000256" key="9">
    <source>
        <dbReference type="ARBA" id="ARBA00023228"/>
    </source>
</evidence>
<sequence>MGCCFSSDEDKVETNIQNPNERTPLLYPQPGEQQNQGGRSGPIYSQQNQTGDEQSEFTRILRQTAINVIDVTSTESHNIEQGDMQDRATQYSNRLNMVLQGSGKSRVYRPNLPTGITSPQMTLAAAPISISDVQLITSVSEKLANAAREIKIQHKESLVVTFGVP</sequence>
<evidence type="ECO:0000256" key="3">
    <source>
        <dbReference type="ARBA" id="ARBA00010861"/>
    </source>
</evidence>
<dbReference type="GO" id="GO:0016197">
    <property type="term" value="P:endosomal transport"/>
    <property type="evidence" value="ECO:0007669"/>
    <property type="project" value="InterPro"/>
</dbReference>
<dbReference type="AlphaFoldDB" id="A0AAV2IF00"/>
<evidence type="ECO:0000313" key="13">
    <source>
        <dbReference type="EMBL" id="CAL1545284.1"/>
    </source>
</evidence>
<dbReference type="GO" id="GO:0043410">
    <property type="term" value="P:positive regulation of MAPK cascade"/>
    <property type="evidence" value="ECO:0007669"/>
    <property type="project" value="InterPro"/>
</dbReference>
<proteinExistence type="inferred from homology"/>
<dbReference type="PANTHER" id="PTHR13401:SF2">
    <property type="entry name" value="RAGULATOR COMPLEX PROTEIN LAMTOR1"/>
    <property type="match status" value="1"/>
</dbReference>
<evidence type="ECO:0000256" key="6">
    <source>
        <dbReference type="ARBA" id="ARBA00022753"/>
    </source>
</evidence>
<keyword evidence="10" id="KW-0449">Lipoprotein</keyword>
<evidence type="ECO:0000256" key="1">
    <source>
        <dbReference type="ARBA" id="ARBA00004122"/>
    </source>
</evidence>
<feature type="compositionally biased region" description="Polar residues" evidence="12">
    <location>
        <begin position="31"/>
        <end position="52"/>
    </location>
</feature>
<keyword evidence="6" id="KW-0967">Endosome</keyword>
<gene>
    <name evidence="13" type="ORF">GSLYS_00018767001</name>
</gene>
<dbReference type="GO" id="GO:0060090">
    <property type="term" value="F:molecular adaptor activity"/>
    <property type="evidence" value="ECO:0007669"/>
    <property type="project" value="TreeGrafter"/>
</dbReference>
<evidence type="ECO:0000256" key="7">
    <source>
        <dbReference type="ARBA" id="ARBA00023136"/>
    </source>
</evidence>
<evidence type="ECO:0000256" key="12">
    <source>
        <dbReference type="SAM" id="MobiDB-lite"/>
    </source>
</evidence>
<comment type="caution">
    <text evidence="13">The sequence shown here is derived from an EMBL/GenBank/DDBJ whole genome shotgun (WGS) entry which is preliminary data.</text>
</comment>
<evidence type="ECO:0000256" key="10">
    <source>
        <dbReference type="ARBA" id="ARBA00023288"/>
    </source>
</evidence>
<dbReference type="GO" id="GO:0071986">
    <property type="term" value="C:Ragulator complex"/>
    <property type="evidence" value="ECO:0007669"/>
    <property type="project" value="InterPro"/>
</dbReference>
<reference evidence="13 14" key="1">
    <citation type="submission" date="2024-04" db="EMBL/GenBank/DDBJ databases">
        <authorList>
            <consortium name="Genoscope - CEA"/>
            <person name="William W."/>
        </authorList>
    </citation>
    <scope>NUCLEOTIDE SEQUENCE [LARGE SCALE GENOMIC DNA]</scope>
</reference>
<dbReference type="GO" id="GO:0005765">
    <property type="term" value="C:lysosomal membrane"/>
    <property type="evidence" value="ECO:0007669"/>
    <property type="project" value="UniProtKB-SubCell"/>
</dbReference>
<dbReference type="Pfam" id="PF15454">
    <property type="entry name" value="LAMTOR"/>
    <property type="match status" value="1"/>
</dbReference>
<keyword evidence="8" id="KW-0564">Palmitate</keyword>
<dbReference type="GO" id="GO:0045121">
    <property type="term" value="C:membrane raft"/>
    <property type="evidence" value="ECO:0007669"/>
    <property type="project" value="InterPro"/>
</dbReference>
<dbReference type="PANTHER" id="PTHR13401">
    <property type="entry name" value="RAGULATOR COMPLEX PROTEIN LAMTOR1"/>
    <property type="match status" value="1"/>
</dbReference>
<dbReference type="GO" id="GO:0031902">
    <property type="term" value="C:late endosome membrane"/>
    <property type="evidence" value="ECO:0007669"/>
    <property type="project" value="UniProtKB-SubCell"/>
</dbReference>
<organism evidence="13 14">
    <name type="scientific">Lymnaea stagnalis</name>
    <name type="common">Great pond snail</name>
    <name type="synonym">Helix stagnalis</name>
    <dbReference type="NCBI Taxonomy" id="6523"/>
    <lineage>
        <taxon>Eukaryota</taxon>
        <taxon>Metazoa</taxon>
        <taxon>Spiralia</taxon>
        <taxon>Lophotrochozoa</taxon>
        <taxon>Mollusca</taxon>
        <taxon>Gastropoda</taxon>
        <taxon>Heterobranchia</taxon>
        <taxon>Euthyneura</taxon>
        <taxon>Panpulmonata</taxon>
        <taxon>Hygrophila</taxon>
        <taxon>Lymnaeoidea</taxon>
        <taxon>Lymnaeidae</taxon>
        <taxon>Lymnaea</taxon>
    </lineage>
</organism>
<keyword evidence="5" id="KW-0519">Myristate</keyword>
<keyword evidence="9" id="KW-0458">Lysosome</keyword>
<accession>A0AAV2IF00</accession>
<dbReference type="GO" id="GO:0001919">
    <property type="term" value="P:regulation of receptor recycling"/>
    <property type="evidence" value="ECO:0007669"/>
    <property type="project" value="InterPro"/>
</dbReference>
<dbReference type="GO" id="GO:0071230">
    <property type="term" value="P:cellular response to amino acid stimulus"/>
    <property type="evidence" value="ECO:0007669"/>
    <property type="project" value="InterPro"/>
</dbReference>
<evidence type="ECO:0000313" key="14">
    <source>
        <dbReference type="Proteomes" id="UP001497497"/>
    </source>
</evidence>
<dbReference type="GO" id="GO:0005085">
    <property type="term" value="F:guanyl-nucleotide exchange factor activity"/>
    <property type="evidence" value="ECO:0007669"/>
    <property type="project" value="TreeGrafter"/>
</dbReference>
<comment type="similarity">
    <text evidence="3">Belongs to the LAMTOR1 family.</text>
</comment>
<dbReference type="EMBL" id="CAXITT010000695">
    <property type="protein sequence ID" value="CAL1545284.1"/>
    <property type="molecule type" value="Genomic_DNA"/>
</dbReference>
<keyword evidence="14" id="KW-1185">Reference proteome</keyword>
<dbReference type="SMART" id="SM01262">
    <property type="entry name" value="LAMTOR"/>
    <property type="match status" value="1"/>
</dbReference>
<keyword evidence="7" id="KW-0472">Membrane</keyword>
<dbReference type="GO" id="GO:0032008">
    <property type="term" value="P:positive regulation of TOR signaling"/>
    <property type="evidence" value="ECO:0007669"/>
    <property type="project" value="InterPro"/>
</dbReference>
<evidence type="ECO:0000256" key="2">
    <source>
        <dbReference type="ARBA" id="ARBA00004577"/>
    </source>
</evidence>
<evidence type="ECO:0000256" key="4">
    <source>
        <dbReference type="ARBA" id="ARBA00016099"/>
    </source>
</evidence>
<evidence type="ECO:0000256" key="11">
    <source>
        <dbReference type="ARBA" id="ARBA00032695"/>
    </source>
</evidence>
<feature type="region of interest" description="Disordered" evidence="12">
    <location>
        <begin position="1"/>
        <end position="54"/>
    </location>
</feature>
<dbReference type="GO" id="GO:0042632">
    <property type="term" value="P:cholesterol homeostasis"/>
    <property type="evidence" value="ECO:0007669"/>
    <property type="project" value="InterPro"/>
</dbReference>
<name>A0AAV2IF00_LYMST</name>
<evidence type="ECO:0000256" key="8">
    <source>
        <dbReference type="ARBA" id="ARBA00023139"/>
    </source>
</evidence>
<dbReference type="InterPro" id="IPR028209">
    <property type="entry name" value="LAMTOR1/MEH1"/>
</dbReference>
<comment type="subcellular location">
    <subcellularLocation>
        <location evidence="2">Late endosome membrane</location>
        <topology evidence="2">Lipid-anchor</topology>
        <orientation evidence="2">Cytoplasmic side</orientation>
    </subcellularLocation>
    <subcellularLocation>
        <location evidence="1">Lysosome membrane</location>
        <topology evidence="1">Lipid-anchor</topology>
        <orientation evidence="1">Cytoplasmic side</orientation>
    </subcellularLocation>
</comment>
<evidence type="ECO:0000256" key="5">
    <source>
        <dbReference type="ARBA" id="ARBA00022707"/>
    </source>
</evidence>
<dbReference type="GO" id="GO:0007040">
    <property type="term" value="P:lysosome organization"/>
    <property type="evidence" value="ECO:0007669"/>
    <property type="project" value="InterPro"/>
</dbReference>
<dbReference type="Proteomes" id="UP001497497">
    <property type="component" value="Unassembled WGS sequence"/>
</dbReference>
<protein>
    <recommendedName>
        <fullName evidence="4">Ragulator complex protein LAMTOR1</fullName>
    </recommendedName>
    <alternativeName>
        <fullName evidence="11">Late endosomal/lysosomal adaptor and MAPK and MTOR activator 1</fullName>
    </alternativeName>
</protein>